<keyword evidence="1" id="KW-0732">Signal</keyword>
<dbReference type="InterPro" id="IPR005247">
    <property type="entry name" value="YbhB_YbcL/LppC-like"/>
</dbReference>
<dbReference type="CDD" id="cd00865">
    <property type="entry name" value="PEBP_bact_arch"/>
    <property type="match status" value="1"/>
</dbReference>
<evidence type="ECO:0000313" key="3">
    <source>
        <dbReference type="Proteomes" id="UP000197025"/>
    </source>
</evidence>
<dbReference type="EMBL" id="FYEK01000071">
    <property type="protein sequence ID" value="SNB73463.1"/>
    <property type="molecule type" value="Genomic_DNA"/>
</dbReference>
<dbReference type="Pfam" id="PF01161">
    <property type="entry name" value="PBP"/>
    <property type="match status" value="1"/>
</dbReference>
<organism evidence="2 3">
    <name type="scientific">Thermoflexus hugenholtzii JAD2</name>
    <dbReference type="NCBI Taxonomy" id="877466"/>
    <lineage>
        <taxon>Bacteria</taxon>
        <taxon>Bacillati</taxon>
        <taxon>Chloroflexota</taxon>
        <taxon>Thermoflexia</taxon>
        <taxon>Thermoflexales</taxon>
        <taxon>Thermoflexaceae</taxon>
        <taxon>Thermoflexus</taxon>
    </lineage>
</organism>
<dbReference type="RefSeq" id="WP_088572162.1">
    <property type="nucleotide sequence ID" value="NZ_FYEK01000071.1"/>
</dbReference>
<feature type="signal peptide" evidence="1">
    <location>
        <begin position="1"/>
        <end position="27"/>
    </location>
</feature>
<dbReference type="PROSITE" id="PS51257">
    <property type="entry name" value="PROKAR_LIPOPROTEIN"/>
    <property type="match status" value="1"/>
</dbReference>
<name>A0A212RLU6_9CHLR</name>
<sequence>MRGIGACGRIGLLLILGFGCRPSPVPASPTPAGQPSPVPVLPTAAPVPATPEEKIRELRLRSPAFADGDPIPVAYTCTGADRSPPLRWDAPPPGTRSLALIMDDPDAPGGRFIHWVLYQIPPDRTELPEGVPAEPAVEGIGFQGRNDFGRIGYGGPCPPPGPAHRYRFTLYALDISLDLPPGADAAAVEQAIQGHIRGIGRLVGRYGR</sequence>
<dbReference type="InterPro" id="IPR036610">
    <property type="entry name" value="PEBP-like_sf"/>
</dbReference>
<feature type="chain" id="PRO_5012578083" description="Phospholipid-binding protein, PBP family" evidence="1">
    <location>
        <begin position="28"/>
        <end position="208"/>
    </location>
</feature>
<dbReference type="Proteomes" id="UP000197025">
    <property type="component" value="Unassembled WGS sequence"/>
</dbReference>
<evidence type="ECO:0008006" key="4">
    <source>
        <dbReference type="Google" id="ProtNLM"/>
    </source>
</evidence>
<evidence type="ECO:0000313" key="2">
    <source>
        <dbReference type="EMBL" id="SNB73463.1"/>
    </source>
</evidence>
<dbReference type="PANTHER" id="PTHR30289:SF1">
    <property type="entry name" value="PEBP (PHOSPHATIDYLETHANOLAMINE-BINDING PROTEIN) FAMILY PROTEIN"/>
    <property type="match status" value="1"/>
</dbReference>
<dbReference type="FunCoup" id="A0A212RLU6">
    <property type="interactions" value="32"/>
</dbReference>
<keyword evidence="3" id="KW-1185">Reference proteome</keyword>
<gene>
    <name evidence="2" type="ORF">SAMN02746019_00019070</name>
</gene>
<evidence type="ECO:0000256" key="1">
    <source>
        <dbReference type="SAM" id="SignalP"/>
    </source>
</evidence>
<protein>
    <recommendedName>
        <fullName evidence="4">Phospholipid-binding protein, PBP family</fullName>
    </recommendedName>
</protein>
<dbReference type="PANTHER" id="PTHR30289">
    <property type="entry name" value="UNCHARACTERIZED PROTEIN YBCL-RELATED"/>
    <property type="match status" value="1"/>
</dbReference>
<accession>A0A212RLU6</accession>
<dbReference type="AlphaFoldDB" id="A0A212RLU6"/>
<dbReference type="InterPro" id="IPR008914">
    <property type="entry name" value="PEBP"/>
</dbReference>
<dbReference type="NCBIfam" id="TIGR00481">
    <property type="entry name" value="YbhB/YbcL family Raf kinase inhibitor-like protein"/>
    <property type="match status" value="1"/>
</dbReference>
<dbReference type="SUPFAM" id="SSF49777">
    <property type="entry name" value="PEBP-like"/>
    <property type="match status" value="1"/>
</dbReference>
<proteinExistence type="predicted"/>
<dbReference type="Gene3D" id="3.90.280.10">
    <property type="entry name" value="PEBP-like"/>
    <property type="match status" value="1"/>
</dbReference>
<dbReference type="OrthoDB" id="9797506at2"/>
<reference evidence="3" key="1">
    <citation type="submission" date="2017-06" db="EMBL/GenBank/DDBJ databases">
        <authorList>
            <person name="Varghese N."/>
            <person name="Submissions S."/>
        </authorList>
    </citation>
    <scope>NUCLEOTIDE SEQUENCE [LARGE SCALE GENOMIC DNA]</scope>
    <source>
        <strain evidence="3">JAD2</strain>
    </source>
</reference>
<dbReference type="InParanoid" id="A0A212RLU6"/>